<comment type="caution">
    <text evidence="3">The sequence shown here is derived from an EMBL/GenBank/DDBJ whole genome shotgun (WGS) entry which is preliminary data.</text>
</comment>
<sequence length="386" mass="41087">MDLLDRVRDWGSEIELPEERLAAARQRLAAAVSAEPARRRRWKWTIGVGGGMGGLAIAAAATVTTIVIAGAPDPIPTTHIAATPTPDVTPTPTPDVSVAPPPQPTAPTVPASPTVPTATDVLERAAVLAVTSVTPLTQGQYLRVRNQTEQLVLFAQGVNENSPYDVSRQAATAAWISRSGYSTYIPAERSGEWVREFETDPRIAVVYGAEGQFRADEWRGLFSLQPMIEHFQGGLDFVGDGGATGPIYASDEYFAQLPRNPAALFEWHRNRLAAGNVVDPDAQAVQVLIQDLELNAAPADLRQAMFRALAIIEGTTIESVDGSVTTLGFTFPVSQGVRSSTLSIDTDTGLVVASTSTFRELGGSIVPDSVPDFRVTTTVSVVDSAP</sequence>
<dbReference type="EMBL" id="JBIQWL010000009">
    <property type="protein sequence ID" value="MFH8252356.1"/>
    <property type="molecule type" value="Genomic_DNA"/>
</dbReference>
<keyword evidence="4" id="KW-1185">Reference proteome</keyword>
<keyword evidence="2" id="KW-0812">Transmembrane</keyword>
<organism evidence="3 4">
    <name type="scientific">Microbacterium alkaliflavum</name>
    <dbReference type="NCBI Taxonomy" id="3248839"/>
    <lineage>
        <taxon>Bacteria</taxon>
        <taxon>Bacillati</taxon>
        <taxon>Actinomycetota</taxon>
        <taxon>Actinomycetes</taxon>
        <taxon>Micrococcales</taxon>
        <taxon>Microbacteriaceae</taxon>
        <taxon>Microbacterium</taxon>
    </lineage>
</organism>
<dbReference type="RefSeq" id="WP_397557789.1">
    <property type="nucleotide sequence ID" value="NZ_JBIQWL010000009.1"/>
</dbReference>
<keyword evidence="2" id="KW-1133">Transmembrane helix</keyword>
<reference evidence="3 4" key="1">
    <citation type="submission" date="2024-09" db="EMBL/GenBank/DDBJ databases">
        <authorList>
            <person name="Pan X."/>
        </authorList>
    </citation>
    <scope>NUCLEOTIDE SEQUENCE [LARGE SCALE GENOMIC DNA]</scope>
    <source>
        <strain evidence="3 4">B2969</strain>
    </source>
</reference>
<feature type="region of interest" description="Disordered" evidence="1">
    <location>
        <begin position="78"/>
        <end position="114"/>
    </location>
</feature>
<keyword evidence="2" id="KW-0472">Membrane</keyword>
<proteinExistence type="predicted"/>
<evidence type="ECO:0000313" key="4">
    <source>
        <dbReference type="Proteomes" id="UP001610861"/>
    </source>
</evidence>
<name>A0ABW7QBS8_9MICO</name>
<accession>A0ABW7QBS8</accession>
<protein>
    <submittedName>
        <fullName evidence="3">Uncharacterized protein</fullName>
    </submittedName>
</protein>
<feature type="compositionally biased region" description="Pro residues" evidence="1">
    <location>
        <begin position="87"/>
        <end position="107"/>
    </location>
</feature>
<dbReference type="Proteomes" id="UP001610861">
    <property type="component" value="Unassembled WGS sequence"/>
</dbReference>
<feature type="transmembrane region" description="Helical" evidence="2">
    <location>
        <begin position="46"/>
        <end position="71"/>
    </location>
</feature>
<evidence type="ECO:0000256" key="1">
    <source>
        <dbReference type="SAM" id="MobiDB-lite"/>
    </source>
</evidence>
<evidence type="ECO:0000256" key="2">
    <source>
        <dbReference type="SAM" id="Phobius"/>
    </source>
</evidence>
<evidence type="ECO:0000313" key="3">
    <source>
        <dbReference type="EMBL" id="MFH8252356.1"/>
    </source>
</evidence>
<gene>
    <name evidence="3" type="ORF">ACH3VR_18465</name>
</gene>